<keyword evidence="5" id="KW-1185">Reference proteome</keyword>
<keyword evidence="3" id="KW-0963">Cytoplasm</keyword>
<dbReference type="PANTHER" id="PTHR15913">
    <property type="entry name" value="ACID CLUSTER PROTEIN 33"/>
    <property type="match status" value="1"/>
</dbReference>
<organism evidence="4 5">
    <name type="scientific">Ceutorhynchus assimilis</name>
    <name type="common">cabbage seed weevil</name>
    <dbReference type="NCBI Taxonomy" id="467358"/>
    <lineage>
        <taxon>Eukaryota</taxon>
        <taxon>Metazoa</taxon>
        <taxon>Ecdysozoa</taxon>
        <taxon>Arthropoda</taxon>
        <taxon>Hexapoda</taxon>
        <taxon>Insecta</taxon>
        <taxon>Pterygota</taxon>
        <taxon>Neoptera</taxon>
        <taxon>Endopterygota</taxon>
        <taxon>Coleoptera</taxon>
        <taxon>Polyphaga</taxon>
        <taxon>Cucujiformia</taxon>
        <taxon>Curculionidae</taxon>
        <taxon>Ceutorhynchinae</taxon>
        <taxon>Ceutorhynchus</taxon>
    </lineage>
</organism>
<dbReference type="PANTHER" id="PTHR15913:SF0">
    <property type="entry name" value="MASPARDIN"/>
    <property type="match status" value="1"/>
</dbReference>
<name>A0A9N9N1Z3_9CUCU</name>
<dbReference type="InterPro" id="IPR026151">
    <property type="entry name" value="Maspardin"/>
</dbReference>
<protein>
    <recommendedName>
        <fullName evidence="6">Maspardin</fullName>
    </recommendedName>
</protein>
<proteinExistence type="inferred from homology"/>
<dbReference type="Proteomes" id="UP001152799">
    <property type="component" value="Chromosome 8"/>
</dbReference>
<dbReference type="InterPro" id="IPR029058">
    <property type="entry name" value="AB_hydrolase_fold"/>
</dbReference>
<evidence type="ECO:0000313" key="4">
    <source>
        <dbReference type="EMBL" id="CAG9772533.1"/>
    </source>
</evidence>
<dbReference type="Gene3D" id="3.40.50.1820">
    <property type="entry name" value="alpha/beta hydrolase"/>
    <property type="match status" value="1"/>
</dbReference>
<dbReference type="GO" id="GO:0005737">
    <property type="term" value="C:cytoplasm"/>
    <property type="evidence" value="ECO:0007669"/>
    <property type="project" value="UniProtKB-SubCell"/>
</dbReference>
<reference evidence="4" key="1">
    <citation type="submission" date="2022-01" db="EMBL/GenBank/DDBJ databases">
        <authorList>
            <person name="King R."/>
        </authorList>
    </citation>
    <scope>NUCLEOTIDE SEQUENCE</scope>
</reference>
<dbReference type="OrthoDB" id="10264550at2759"/>
<comment type="subcellular location">
    <subcellularLocation>
        <location evidence="1">Cytoplasm</location>
    </subcellularLocation>
</comment>
<dbReference type="SUPFAM" id="SSF53474">
    <property type="entry name" value="alpha/beta-Hydrolases"/>
    <property type="match status" value="1"/>
</dbReference>
<evidence type="ECO:0000256" key="3">
    <source>
        <dbReference type="ARBA" id="ARBA00022490"/>
    </source>
</evidence>
<comment type="similarity">
    <text evidence="2">Belongs to the AB hydrolase superfamily.</text>
</comment>
<evidence type="ECO:0000256" key="1">
    <source>
        <dbReference type="ARBA" id="ARBA00004496"/>
    </source>
</evidence>
<sequence length="300" mass="33601">MSNISEWSQSAEYLSFRSNVPLRRIVVDSDDSKGWRIYDCGPKSVQSPLVCLPPVSGTADIFFRQALALSARGVRVILAEAPPYWSTKEWCDGFRRLLDYLNLSRVHLFGASLGGYLAQKFAEYTCSCPRVASISLCNSFSDTSIFRGNESAALYWMLPALVLKKMLMSNFEPEPAKDSDTVKTIDFMVEKLDSLTQSELASRLTLNCIRGYVEAHKLRDLPVTIIDVFNGAPLSSPVREELYKCYPQAKLAHLKTGGYFPFLSRSAEVNLHLLIHLRQFDNTPLASSEKPLINNSLPDS</sequence>
<evidence type="ECO:0000256" key="2">
    <source>
        <dbReference type="ARBA" id="ARBA00008645"/>
    </source>
</evidence>
<accession>A0A9N9N1Z3</accession>
<evidence type="ECO:0008006" key="6">
    <source>
        <dbReference type="Google" id="ProtNLM"/>
    </source>
</evidence>
<gene>
    <name evidence="4" type="ORF">CEUTPL_LOCUS12939</name>
</gene>
<evidence type="ECO:0000313" key="5">
    <source>
        <dbReference type="Proteomes" id="UP001152799"/>
    </source>
</evidence>
<dbReference type="AlphaFoldDB" id="A0A9N9N1Z3"/>
<dbReference type="EMBL" id="OU892284">
    <property type="protein sequence ID" value="CAG9772533.1"/>
    <property type="molecule type" value="Genomic_DNA"/>
</dbReference>